<sequence length="252" mass="26465">MHSSFLAIFLSATTASAVLNLRASTFNQLVGRQAIPITTCFGSAPSTEPNPCEYICGEGSRQCVSEGHCFNPTKGETCCEDGTYCPANSYCSNAGCCDEGLSLEECGAVRTIGTLAGDYFETSTSSSVVPEPTPYETTTSEEVEPTFTPSAYESTSTIIEPAPTPYSSSFSSKYVEPTSYSPPVYSTSASSSIDVTILPTIPAYPSSTTSNETNATLPSYTPAQQTTNAGFKHEVAGWTIGGMAALGMGFFL</sequence>
<organism evidence="3 4">
    <name type="scientific">Pseudocercospora fuligena</name>
    <dbReference type="NCBI Taxonomy" id="685502"/>
    <lineage>
        <taxon>Eukaryota</taxon>
        <taxon>Fungi</taxon>
        <taxon>Dikarya</taxon>
        <taxon>Ascomycota</taxon>
        <taxon>Pezizomycotina</taxon>
        <taxon>Dothideomycetes</taxon>
        <taxon>Dothideomycetidae</taxon>
        <taxon>Mycosphaerellales</taxon>
        <taxon>Mycosphaerellaceae</taxon>
        <taxon>Pseudocercospora</taxon>
    </lineage>
</organism>
<reference evidence="3" key="1">
    <citation type="submission" date="2020-04" db="EMBL/GenBank/DDBJ databases">
        <title>Draft genome resource of the tomato pathogen Pseudocercospora fuligena.</title>
        <authorList>
            <person name="Zaccaron A."/>
        </authorList>
    </citation>
    <scope>NUCLEOTIDE SEQUENCE</scope>
    <source>
        <strain evidence="3">PF001</strain>
    </source>
</reference>
<dbReference type="AlphaFoldDB" id="A0A8H6VKU5"/>
<keyword evidence="2" id="KW-0732">Signal</keyword>
<evidence type="ECO:0000256" key="2">
    <source>
        <dbReference type="SAM" id="SignalP"/>
    </source>
</evidence>
<evidence type="ECO:0000313" key="4">
    <source>
        <dbReference type="Proteomes" id="UP000660729"/>
    </source>
</evidence>
<protein>
    <submittedName>
        <fullName evidence="3">Putative secreted protein</fullName>
    </submittedName>
</protein>
<name>A0A8H6VKU5_9PEZI</name>
<feature type="signal peptide" evidence="2">
    <location>
        <begin position="1"/>
        <end position="17"/>
    </location>
</feature>
<proteinExistence type="predicted"/>
<evidence type="ECO:0000256" key="1">
    <source>
        <dbReference type="SAM" id="MobiDB-lite"/>
    </source>
</evidence>
<accession>A0A8H6VKU5</accession>
<dbReference type="Proteomes" id="UP000660729">
    <property type="component" value="Unassembled WGS sequence"/>
</dbReference>
<feature type="compositionally biased region" description="Low complexity" evidence="1">
    <location>
        <begin position="123"/>
        <end position="138"/>
    </location>
</feature>
<keyword evidence="4" id="KW-1185">Reference proteome</keyword>
<evidence type="ECO:0000313" key="3">
    <source>
        <dbReference type="EMBL" id="KAF7196153.1"/>
    </source>
</evidence>
<dbReference type="OrthoDB" id="3942943at2759"/>
<feature type="chain" id="PRO_5034228301" evidence="2">
    <location>
        <begin position="18"/>
        <end position="252"/>
    </location>
</feature>
<feature type="region of interest" description="Disordered" evidence="1">
    <location>
        <begin position="123"/>
        <end position="155"/>
    </location>
</feature>
<comment type="caution">
    <text evidence="3">The sequence shown here is derived from an EMBL/GenBank/DDBJ whole genome shotgun (WGS) entry which is preliminary data.</text>
</comment>
<gene>
    <name evidence="3" type="ORF">HII31_02554</name>
</gene>
<dbReference type="EMBL" id="JABCIY010000031">
    <property type="protein sequence ID" value="KAF7196153.1"/>
    <property type="molecule type" value="Genomic_DNA"/>
</dbReference>